<dbReference type="GO" id="GO:0006886">
    <property type="term" value="P:intracellular protein transport"/>
    <property type="evidence" value="ECO:0007669"/>
    <property type="project" value="TreeGrafter"/>
</dbReference>
<dbReference type="PANTHER" id="PTHR22957:SF27">
    <property type="entry name" value="TBC1 DOMAIN FAMILY MEMBER 13"/>
    <property type="match status" value="1"/>
</dbReference>
<dbReference type="PANTHER" id="PTHR22957">
    <property type="entry name" value="TBC1 DOMAIN FAMILY MEMBER GTPASE-ACTIVATING PROTEIN"/>
    <property type="match status" value="1"/>
</dbReference>
<feature type="domain" description="Rab-GAP TBC" evidence="1">
    <location>
        <begin position="66"/>
        <end position="279"/>
    </location>
</feature>
<protein>
    <recommendedName>
        <fullName evidence="1">Rab-GAP TBC domain-containing protein</fullName>
    </recommendedName>
</protein>
<dbReference type="Pfam" id="PF00566">
    <property type="entry name" value="RabGAP-TBC"/>
    <property type="match status" value="1"/>
</dbReference>
<dbReference type="SUPFAM" id="SSF47923">
    <property type="entry name" value="Ypt/Rab-GAP domain of gyp1p"/>
    <property type="match status" value="2"/>
</dbReference>
<evidence type="ECO:0000313" key="2">
    <source>
        <dbReference type="EMBL" id="CAG9312666.1"/>
    </source>
</evidence>
<accession>A0AAU9IHC5</accession>
<dbReference type="AlphaFoldDB" id="A0AAU9IHC5"/>
<name>A0AAU9IHC5_9CILI</name>
<dbReference type="PROSITE" id="PS50086">
    <property type="entry name" value="TBC_RABGAP"/>
    <property type="match status" value="1"/>
</dbReference>
<dbReference type="InterPro" id="IPR000195">
    <property type="entry name" value="Rab-GAP-TBC_dom"/>
</dbReference>
<dbReference type="EMBL" id="CAJZBQ010000008">
    <property type="protein sequence ID" value="CAG9312666.1"/>
    <property type="molecule type" value="Genomic_DNA"/>
</dbReference>
<reference evidence="2" key="1">
    <citation type="submission" date="2021-09" db="EMBL/GenBank/DDBJ databases">
        <authorList>
            <consortium name="AG Swart"/>
            <person name="Singh M."/>
            <person name="Singh A."/>
            <person name="Seah K."/>
            <person name="Emmerich C."/>
        </authorList>
    </citation>
    <scope>NUCLEOTIDE SEQUENCE</scope>
    <source>
        <strain evidence="2">ATCC30299</strain>
    </source>
</reference>
<dbReference type="InterPro" id="IPR035969">
    <property type="entry name" value="Rab-GAP_TBC_sf"/>
</dbReference>
<dbReference type="SMART" id="SM00164">
    <property type="entry name" value="TBC"/>
    <property type="match status" value="1"/>
</dbReference>
<evidence type="ECO:0000313" key="3">
    <source>
        <dbReference type="Proteomes" id="UP001162131"/>
    </source>
</evidence>
<comment type="caution">
    <text evidence="2">The sequence shown here is derived from an EMBL/GenBank/DDBJ whole genome shotgun (WGS) entry which is preliminary data.</text>
</comment>
<dbReference type="Gene3D" id="1.10.472.80">
    <property type="entry name" value="Ypt/Rab-GAP domain of gyp1p, domain 3"/>
    <property type="match status" value="1"/>
</dbReference>
<proteinExistence type="predicted"/>
<keyword evidence="3" id="KW-1185">Reference proteome</keyword>
<evidence type="ECO:0000259" key="1">
    <source>
        <dbReference type="PROSITE" id="PS50086"/>
    </source>
</evidence>
<gene>
    <name evidence="2" type="ORF">BSTOLATCC_MIC7192</name>
</gene>
<dbReference type="GO" id="GO:0005096">
    <property type="term" value="F:GTPase activator activity"/>
    <property type="evidence" value="ECO:0007669"/>
    <property type="project" value="TreeGrafter"/>
</dbReference>
<organism evidence="2 3">
    <name type="scientific">Blepharisma stoltei</name>
    <dbReference type="NCBI Taxonomy" id="1481888"/>
    <lineage>
        <taxon>Eukaryota</taxon>
        <taxon>Sar</taxon>
        <taxon>Alveolata</taxon>
        <taxon>Ciliophora</taxon>
        <taxon>Postciliodesmatophora</taxon>
        <taxon>Heterotrichea</taxon>
        <taxon>Heterotrichida</taxon>
        <taxon>Blepharismidae</taxon>
        <taxon>Blepharisma</taxon>
    </lineage>
</organism>
<sequence length="337" mass="39810">MSDRGDLSLNFKESENQFDEETIILYNKFLRSPQSLSTLERNYLLAGLLENYGDLKLIKTLCCYTIGDNNLRAFIWKRFLKYMPFDNQRSEEISEIRKMLYNSYVKDIYLESPLKEDVIRCIELDIPRTINFPLINNQNAKEAFKRLLYILCMKHKNAEYQSGFTFLCVPLFVAYLSSYDANQQNLSDDIIFQLEVDVFYSLSEIFKENPWISSNNFLQQELDEFSSYIKLYDQDLDEHLSSNEIQANFYAYRWLKCLFTLDFPVQFILKVWDVLISCDEGFRFSIKIAAAVLLKFRENLLSSPDMAQILTSISNIKNYNWTDNEIEMVISHAFMLN</sequence>
<dbReference type="Proteomes" id="UP001162131">
    <property type="component" value="Unassembled WGS sequence"/>
</dbReference>
<dbReference type="Gene3D" id="1.10.8.270">
    <property type="entry name" value="putative rabgap domain of human tbc1 domain family member 14 like domains"/>
    <property type="match status" value="1"/>
</dbReference>